<gene>
    <name evidence="7" type="primary">glnH2</name>
    <name evidence="7" type="ORF">CGLAU_07485</name>
</gene>
<keyword evidence="2" id="KW-0813">Transport</keyword>
<dbReference type="Gene3D" id="3.40.190.10">
    <property type="entry name" value="Periplasmic binding protein-like II"/>
    <property type="match status" value="2"/>
</dbReference>
<evidence type="ECO:0000256" key="1">
    <source>
        <dbReference type="ARBA" id="ARBA00010333"/>
    </source>
</evidence>
<dbReference type="SMART" id="SM00062">
    <property type="entry name" value="PBPb"/>
    <property type="match status" value="1"/>
</dbReference>
<dbReference type="SUPFAM" id="SSF53850">
    <property type="entry name" value="Periplasmic binding protein-like II"/>
    <property type="match status" value="1"/>
</dbReference>
<dbReference type="Proteomes" id="UP000217209">
    <property type="component" value="Chromosome"/>
</dbReference>
<proteinExistence type="inferred from homology"/>
<dbReference type="AlphaFoldDB" id="A0A1Q2HX86"/>
<dbReference type="InterPro" id="IPR051455">
    <property type="entry name" value="Bact_solute-bind_prot3"/>
</dbReference>
<dbReference type="RefSeq" id="WP_095661114.1">
    <property type="nucleotide sequence ID" value="NZ_CALTZW010000001.1"/>
</dbReference>
<organism evidence="7 8">
    <name type="scientific">Corynebacterium glaucum</name>
    <dbReference type="NCBI Taxonomy" id="187491"/>
    <lineage>
        <taxon>Bacteria</taxon>
        <taxon>Bacillati</taxon>
        <taxon>Actinomycetota</taxon>
        <taxon>Actinomycetes</taxon>
        <taxon>Mycobacteriales</taxon>
        <taxon>Corynebacteriaceae</taxon>
        <taxon>Corynebacterium</taxon>
    </lineage>
</organism>
<feature type="signal peptide" evidence="5">
    <location>
        <begin position="1"/>
        <end position="24"/>
    </location>
</feature>
<dbReference type="InterPro" id="IPR001638">
    <property type="entry name" value="Solute-binding_3/MltF_N"/>
</dbReference>
<dbReference type="Pfam" id="PF00497">
    <property type="entry name" value="SBP_bac_3"/>
    <property type="match status" value="1"/>
</dbReference>
<dbReference type="OrthoDB" id="9807888at2"/>
<keyword evidence="3 5" id="KW-0732">Signal</keyword>
<evidence type="ECO:0000259" key="6">
    <source>
        <dbReference type="SMART" id="SM00062"/>
    </source>
</evidence>
<evidence type="ECO:0000313" key="8">
    <source>
        <dbReference type="Proteomes" id="UP000217209"/>
    </source>
</evidence>
<dbReference type="InterPro" id="IPR018313">
    <property type="entry name" value="SBP_3_CS"/>
</dbReference>
<dbReference type="PROSITE" id="PS51257">
    <property type="entry name" value="PROKAR_LIPOPROTEIN"/>
    <property type="match status" value="1"/>
</dbReference>
<dbReference type="EMBL" id="CP019688">
    <property type="protein sequence ID" value="AQQ15452.1"/>
    <property type="molecule type" value="Genomic_DNA"/>
</dbReference>
<dbReference type="PANTHER" id="PTHR30085:SF6">
    <property type="entry name" value="ABC TRANSPORTER GLUTAMINE-BINDING PROTEIN GLNH"/>
    <property type="match status" value="1"/>
</dbReference>
<dbReference type="GO" id="GO:0006865">
    <property type="term" value="P:amino acid transport"/>
    <property type="evidence" value="ECO:0007669"/>
    <property type="project" value="TreeGrafter"/>
</dbReference>
<dbReference type="CDD" id="cd13690">
    <property type="entry name" value="PBP2_GluB"/>
    <property type="match status" value="1"/>
</dbReference>
<protein>
    <submittedName>
        <fullName evidence="7">ABC transporter glutamine-binding protein GlnH</fullName>
    </submittedName>
</protein>
<feature type="domain" description="Solute-binding protein family 3/N-terminal" evidence="6">
    <location>
        <begin position="50"/>
        <end position="282"/>
    </location>
</feature>
<dbReference type="PANTHER" id="PTHR30085">
    <property type="entry name" value="AMINO ACID ABC TRANSPORTER PERMEASE"/>
    <property type="match status" value="1"/>
</dbReference>
<evidence type="ECO:0000313" key="7">
    <source>
        <dbReference type="EMBL" id="AQQ15452.1"/>
    </source>
</evidence>
<evidence type="ECO:0000256" key="2">
    <source>
        <dbReference type="ARBA" id="ARBA00022448"/>
    </source>
</evidence>
<sequence precursor="true">MNRATRIMAATAAAALSLSIAACGGSDSSSSGGDGGASGEGLLSHIEAGNVTLGTKYDQPGLGLREPDGSMSGLDVDIATYVVNSIAKDNGWNEPTITWRETPSAQRETLIQNGEVDMITATYSVNKSRSETVNFGGPYLLTHQALLVQDANTDINGLEDLDGKILCSVTGSTPAQKVKDTLPGVQLQEYDTYSSCVEALRQGNVDALTTDATILGGYAAQSPGTFKLVDLEKDGKPFTNEHYGIGLKKDDTAATEAINKALQAMYDDGSFDKFVDENIDGGQGVEKAKPGDLSFLN</sequence>
<evidence type="ECO:0000256" key="3">
    <source>
        <dbReference type="ARBA" id="ARBA00022729"/>
    </source>
</evidence>
<name>A0A1Q2HX86_9CORY</name>
<feature type="chain" id="PRO_5039267632" evidence="5">
    <location>
        <begin position="25"/>
        <end position="297"/>
    </location>
</feature>
<comment type="similarity">
    <text evidence="1 4">Belongs to the bacterial solute-binding protein 3 family.</text>
</comment>
<accession>A0A1Q2HX86</accession>
<dbReference type="GO" id="GO:0005576">
    <property type="term" value="C:extracellular region"/>
    <property type="evidence" value="ECO:0007669"/>
    <property type="project" value="TreeGrafter"/>
</dbReference>
<evidence type="ECO:0000256" key="4">
    <source>
        <dbReference type="RuleBase" id="RU003744"/>
    </source>
</evidence>
<dbReference type="GO" id="GO:0030288">
    <property type="term" value="C:outer membrane-bounded periplasmic space"/>
    <property type="evidence" value="ECO:0007669"/>
    <property type="project" value="TreeGrafter"/>
</dbReference>
<evidence type="ECO:0000256" key="5">
    <source>
        <dbReference type="SAM" id="SignalP"/>
    </source>
</evidence>
<dbReference type="PROSITE" id="PS01039">
    <property type="entry name" value="SBP_BACTERIAL_3"/>
    <property type="match status" value="1"/>
</dbReference>
<keyword evidence="8" id="KW-1185">Reference proteome</keyword>
<reference evidence="7 8" key="1">
    <citation type="submission" date="2016-12" db="EMBL/GenBank/DDBJ databases">
        <authorList>
            <person name="Song W.-J."/>
            <person name="Kurnit D.M."/>
        </authorList>
    </citation>
    <scope>NUCLEOTIDE SEQUENCE [LARGE SCALE GENOMIC DNA]</scope>
    <source>
        <strain evidence="7 8">DSM 30827</strain>
    </source>
</reference>
<dbReference type="KEGG" id="cgv:CGLAU_07485"/>